<dbReference type="AlphaFoldDB" id="A0A6P1PYK5"/>
<sequence>MQSPAMQERLCLHLAVAELMANKKFTSRSVGRPLTTTQPQDDTLDFPVSVSDVTFPIHPLSQRSAAILFGMTGQVLLLHGLWHLA</sequence>
<reference evidence="1 2" key="1">
    <citation type="submission" date="2018-03" db="EMBL/GenBank/DDBJ databases">
        <title>Pantoea intestinalis SRCM103226 isolated form the mealworm.</title>
        <authorList>
            <person name="Jeong D.-Y."/>
            <person name="Kim J.W."/>
        </authorList>
    </citation>
    <scope>NUCLEOTIDE SEQUENCE [LARGE SCALE GENOMIC DNA]</scope>
    <source>
        <strain evidence="1 2">SRCM103226</strain>
    </source>
</reference>
<proteinExistence type="predicted"/>
<organism evidence="1 2">
    <name type="scientific">Mixta intestinalis</name>
    <dbReference type="NCBI Taxonomy" id="1615494"/>
    <lineage>
        <taxon>Bacteria</taxon>
        <taxon>Pseudomonadati</taxon>
        <taxon>Pseudomonadota</taxon>
        <taxon>Gammaproteobacteria</taxon>
        <taxon>Enterobacterales</taxon>
        <taxon>Erwiniaceae</taxon>
        <taxon>Mixta</taxon>
    </lineage>
</organism>
<accession>A0A6P1PYK5</accession>
<keyword evidence="2" id="KW-1185">Reference proteome</keyword>
<dbReference type="EC" id="5.3.1.8" evidence="1"/>
<gene>
    <name evidence="1" type="primary">manA</name>
    <name evidence="1" type="ORF">C7M51_01221</name>
</gene>
<dbReference type="KEGG" id="mint:C7M51_01221"/>
<dbReference type="GO" id="GO:0004476">
    <property type="term" value="F:mannose-6-phosphate isomerase activity"/>
    <property type="evidence" value="ECO:0007669"/>
    <property type="project" value="UniProtKB-EC"/>
</dbReference>
<evidence type="ECO:0000313" key="2">
    <source>
        <dbReference type="Proteomes" id="UP000464053"/>
    </source>
</evidence>
<keyword evidence="1" id="KW-0413">Isomerase</keyword>
<dbReference type="EMBL" id="CP028271">
    <property type="protein sequence ID" value="QHM70939.1"/>
    <property type="molecule type" value="Genomic_DNA"/>
</dbReference>
<evidence type="ECO:0000313" key="1">
    <source>
        <dbReference type="EMBL" id="QHM70939.1"/>
    </source>
</evidence>
<dbReference type="Proteomes" id="UP000464053">
    <property type="component" value="Chromosome"/>
</dbReference>
<name>A0A6P1PYK5_9GAMM</name>
<protein>
    <submittedName>
        <fullName evidence="1">Mannose-6-phosphate isomerase</fullName>
        <ecNumber evidence="1">5.3.1.8</ecNumber>
    </submittedName>
</protein>